<protein>
    <submittedName>
        <fullName evidence="2">Uncharacterized protein</fullName>
    </submittedName>
</protein>
<sequence>MSFMMFCILFFSGIVVCSVAAPVEETALEYNYNVKNKRSNEESPVSHLEKKLNETQEEITKLDEMMILYFEYVFRTIYRLTGPRFFSKWKSSSIPYMDHIDEFSAWDGQQMRQYIIATSSHWQSVSIYQNTGEGLRHSQTVMIPWATSTKNIKINDTVYIAVACHGSQGTEKIGARLYNWTFDEDIEGTLTQVQTFNETNEITFGKTAGEFFITLTKLNYYFSQTAPVASKVYKWYPKHHQFNFFQSLETVCGIKPNFFDIKGNLFLSITCGYNSSSSIVNSFIYRLNGSRFEIFQAIPLPNSIEIRDLYHAYVKPSHFLVAASVNGPLVVYRLSDFTGHFEVFQTILTSHVMALDIFSIRGEYFMAISSWDYKPSIAADPHAKVAVYKFSGSTYNLFQVIKTFNIPYSVKVFVDVFSNSSMMGIPQALTIDLYKWKDRSNK</sequence>
<dbReference type="Proteomes" id="UP000007879">
    <property type="component" value="Unassembled WGS sequence"/>
</dbReference>
<reference evidence="2" key="2">
    <citation type="submission" date="2024-06" db="UniProtKB">
        <authorList>
            <consortium name="EnsemblMetazoa"/>
        </authorList>
    </citation>
    <scope>IDENTIFICATION</scope>
</reference>
<keyword evidence="3" id="KW-1185">Reference proteome</keyword>
<reference evidence="3" key="1">
    <citation type="journal article" date="2010" name="Nature">
        <title>The Amphimedon queenslandica genome and the evolution of animal complexity.</title>
        <authorList>
            <person name="Srivastava M."/>
            <person name="Simakov O."/>
            <person name="Chapman J."/>
            <person name="Fahey B."/>
            <person name="Gauthier M.E."/>
            <person name="Mitros T."/>
            <person name="Richards G.S."/>
            <person name="Conaco C."/>
            <person name="Dacre M."/>
            <person name="Hellsten U."/>
            <person name="Larroux C."/>
            <person name="Putnam N.H."/>
            <person name="Stanke M."/>
            <person name="Adamska M."/>
            <person name="Darling A."/>
            <person name="Degnan S.M."/>
            <person name="Oakley T.H."/>
            <person name="Plachetzki D.C."/>
            <person name="Zhai Y."/>
            <person name="Adamski M."/>
            <person name="Calcino A."/>
            <person name="Cummins S.F."/>
            <person name="Goodstein D.M."/>
            <person name="Harris C."/>
            <person name="Jackson D.J."/>
            <person name="Leys S.P."/>
            <person name="Shu S."/>
            <person name="Woodcroft B.J."/>
            <person name="Vervoort M."/>
            <person name="Kosik K.S."/>
            <person name="Manning G."/>
            <person name="Degnan B.M."/>
            <person name="Rokhsar D.S."/>
        </authorList>
    </citation>
    <scope>NUCLEOTIDE SEQUENCE [LARGE SCALE GENOMIC DNA]</scope>
</reference>
<feature type="chain" id="PRO_5042892424" evidence="1">
    <location>
        <begin position="21"/>
        <end position="442"/>
    </location>
</feature>
<accession>A0AAN0II13</accession>
<feature type="signal peptide" evidence="1">
    <location>
        <begin position="1"/>
        <end position="20"/>
    </location>
</feature>
<evidence type="ECO:0000256" key="1">
    <source>
        <dbReference type="SAM" id="SignalP"/>
    </source>
</evidence>
<dbReference type="RefSeq" id="XP_003390189.1">
    <property type="nucleotide sequence ID" value="XM_003390141.3"/>
</dbReference>
<organism evidence="2 3">
    <name type="scientific">Amphimedon queenslandica</name>
    <name type="common">Sponge</name>
    <dbReference type="NCBI Taxonomy" id="400682"/>
    <lineage>
        <taxon>Eukaryota</taxon>
        <taxon>Metazoa</taxon>
        <taxon>Porifera</taxon>
        <taxon>Demospongiae</taxon>
        <taxon>Heteroscleromorpha</taxon>
        <taxon>Haplosclerida</taxon>
        <taxon>Niphatidae</taxon>
        <taxon>Amphimedon</taxon>
    </lineage>
</organism>
<evidence type="ECO:0000313" key="2">
    <source>
        <dbReference type="EnsemblMetazoa" id="XP_003390189.1"/>
    </source>
</evidence>
<keyword evidence="1" id="KW-0732">Signal</keyword>
<proteinExistence type="predicted"/>
<dbReference type="GeneID" id="100634618"/>
<name>A0AAN0II13_AMPQE</name>
<dbReference type="AlphaFoldDB" id="A0AAN0II13"/>
<dbReference type="EnsemblMetazoa" id="XM_003390141.3">
    <property type="protein sequence ID" value="XP_003390189.1"/>
    <property type="gene ID" value="LOC100634618"/>
</dbReference>
<evidence type="ECO:0000313" key="3">
    <source>
        <dbReference type="Proteomes" id="UP000007879"/>
    </source>
</evidence>
<dbReference type="KEGG" id="aqu:100634618"/>